<dbReference type="InterPro" id="IPR022450">
    <property type="entry name" value="TsaD"/>
</dbReference>
<organism evidence="10 11">
    <name type="scientific">Candidatus Zambryskibacteria bacterium RIFCSPHIGHO2_01_FULL_46_30</name>
    <dbReference type="NCBI Taxonomy" id="1802739"/>
    <lineage>
        <taxon>Bacteria</taxon>
        <taxon>Candidatus Zambryskiibacteriota</taxon>
    </lineage>
</organism>
<evidence type="ECO:0000256" key="5">
    <source>
        <dbReference type="ARBA" id="ARBA00023004"/>
    </source>
</evidence>
<comment type="subcellular location">
    <subcellularLocation>
        <location evidence="8">Cytoplasm</location>
    </subcellularLocation>
</comment>
<dbReference type="FunFam" id="3.30.420.40:FF:000040">
    <property type="entry name" value="tRNA N6-adenosine threonylcarbamoyltransferase"/>
    <property type="match status" value="1"/>
</dbReference>
<comment type="catalytic activity">
    <reaction evidence="7 8">
        <text>L-threonylcarbamoyladenylate + adenosine(37) in tRNA = N(6)-L-threonylcarbamoyladenosine(37) in tRNA + AMP + H(+)</text>
        <dbReference type="Rhea" id="RHEA:37059"/>
        <dbReference type="Rhea" id="RHEA-COMP:10162"/>
        <dbReference type="Rhea" id="RHEA-COMP:10163"/>
        <dbReference type="ChEBI" id="CHEBI:15378"/>
        <dbReference type="ChEBI" id="CHEBI:73682"/>
        <dbReference type="ChEBI" id="CHEBI:74411"/>
        <dbReference type="ChEBI" id="CHEBI:74418"/>
        <dbReference type="ChEBI" id="CHEBI:456215"/>
        <dbReference type="EC" id="2.3.1.234"/>
    </reaction>
</comment>
<feature type="binding site" evidence="8">
    <location>
        <position position="124"/>
    </location>
    <ligand>
        <name>Fe cation</name>
        <dbReference type="ChEBI" id="CHEBI:24875"/>
    </ligand>
</feature>
<evidence type="ECO:0000313" key="11">
    <source>
        <dbReference type="Proteomes" id="UP000177746"/>
    </source>
</evidence>
<proteinExistence type="inferred from homology"/>
<keyword evidence="6 8" id="KW-0012">Acyltransferase</keyword>
<dbReference type="EC" id="2.3.1.234" evidence="8"/>
<feature type="binding site" evidence="8">
    <location>
        <position position="120"/>
    </location>
    <ligand>
        <name>Fe cation</name>
        <dbReference type="ChEBI" id="CHEBI:24875"/>
    </ligand>
</feature>
<comment type="similarity">
    <text evidence="8">Belongs to the KAE1 / TsaD family.</text>
</comment>
<comment type="cofactor">
    <cofactor evidence="8">
        <name>Fe(2+)</name>
        <dbReference type="ChEBI" id="CHEBI:29033"/>
    </cofactor>
    <text evidence="8">Binds 1 Fe(2+) ion per subunit.</text>
</comment>
<feature type="binding site" evidence="8">
    <location>
        <position position="326"/>
    </location>
    <ligand>
        <name>Fe cation</name>
        <dbReference type="ChEBI" id="CHEBI:24875"/>
    </ligand>
</feature>
<evidence type="ECO:0000256" key="2">
    <source>
        <dbReference type="ARBA" id="ARBA00022679"/>
    </source>
</evidence>
<protein>
    <recommendedName>
        <fullName evidence="8">tRNA N6-adenosine threonylcarbamoyltransferase</fullName>
        <ecNumber evidence="8">2.3.1.234</ecNumber>
    </recommendedName>
    <alternativeName>
        <fullName evidence="8">N6-L-threonylcarbamoyladenine synthase</fullName>
        <shortName evidence="8">t(6)A synthase</shortName>
    </alternativeName>
    <alternativeName>
        <fullName evidence="8">t(6)A37 threonylcarbamoyladenosine biosynthesis protein TsaD</fullName>
    </alternativeName>
    <alternativeName>
        <fullName evidence="8">tRNA threonylcarbamoyladenosine biosynthesis protein TsaD</fullName>
    </alternativeName>
</protein>
<dbReference type="GO" id="GO:0005506">
    <property type="term" value="F:iron ion binding"/>
    <property type="evidence" value="ECO:0007669"/>
    <property type="project" value="UniProtKB-UniRule"/>
</dbReference>
<feature type="binding site" evidence="8">
    <location>
        <position position="185"/>
    </location>
    <ligand>
        <name>substrate</name>
    </ligand>
</feature>
<dbReference type="InterPro" id="IPR000905">
    <property type="entry name" value="Gcp-like_dom"/>
</dbReference>
<feature type="binding site" evidence="8">
    <location>
        <position position="198"/>
    </location>
    <ligand>
        <name>substrate</name>
    </ligand>
</feature>
<dbReference type="NCBIfam" id="TIGR03723">
    <property type="entry name" value="T6A_TsaD_YgjD"/>
    <property type="match status" value="1"/>
</dbReference>
<evidence type="ECO:0000256" key="3">
    <source>
        <dbReference type="ARBA" id="ARBA00022694"/>
    </source>
</evidence>
<evidence type="ECO:0000256" key="1">
    <source>
        <dbReference type="ARBA" id="ARBA00022490"/>
    </source>
</evidence>
<evidence type="ECO:0000313" key="10">
    <source>
        <dbReference type="EMBL" id="OHA91749.1"/>
    </source>
</evidence>
<dbReference type="CDD" id="cd24133">
    <property type="entry name" value="ASKHA_NBD_TsaD_bac"/>
    <property type="match status" value="1"/>
</dbReference>
<dbReference type="PRINTS" id="PR00789">
    <property type="entry name" value="OSIALOPTASE"/>
</dbReference>
<keyword evidence="5 8" id="KW-0408">Iron</keyword>
<dbReference type="InterPro" id="IPR017861">
    <property type="entry name" value="KAE1/TsaD"/>
</dbReference>
<dbReference type="PANTHER" id="PTHR11735:SF6">
    <property type="entry name" value="TRNA N6-ADENOSINE THREONYLCARBAMOYLTRANSFERASE, MITOCHONDRIAL"/>
    <property type="match status" value="1"/>
</dbReference>
<dbReference type="SUPFAM" id="SSF53067">
    <property type="entry name" value="Actin-like ATPase domain"/>
    <property type="match status" value="2"/>
</dbReference>
<dbReference type="EMBL" id="MHVI01000012">
    <property type="protein sequence ID" value="OHA91749.1"/>
    <property type="molecule type" value="Genomic_DNA"/>
</dbReference>
<dbReference type="Pfam" id="PF00814">
    <property type="entry name" value="TsaD"/>
    <property type="match status" value="1"/>
</dbReference>
<keyword evidence="3 8" id="KW-0819">tRNA processing</keyword>
<comment type="caution">
    <text evidence="8">Lacks conserved residue(s) required for the propagation of feature annotation.</text>
</comment>
<accession>A0A1G2T4L0</accession>
<dbReference type="Proteomes" id="UP000177746">
    <property type="component" value="Unassembled WGS sequence"/>
</dbReference>
<comment type="caution">
    <text evidence="10">The sequence shown here is derived from an EMBL/GenBank/DDBJ whole genome shotgun (WGS) entry which is preliminary data.</text>
</comment>
<evidence type="ECO:0000256" key="4">
    <source>
        <dbReference type="ARBA" id="ARBA00022723"/>
    </source>
</evidence>
<sequence>MRILATETSCDETAIALLDISGALGKPNIKVLGNTLLSQVALHEQYGGVYPDLAKREHQKNLPPLLRQTLEEAHENLEHPNIDVIAVTNGPGLEPALWTGITFAEHLGQRWNKPVVPVNHMEGHIYSVLYQDKFSISNFQFSKLELPALALLVSGGHTELVHVKDFGDYEILGQTRDDAVGEAFDKTARMLGLPYPGGPQISRLAENSRKRTLEDTIKLPRPMIHSKNLDFSFSGLKTAVLYKLKSENRPDIGFKEDMARAFEDAAIEVLVEKTRRALLELGGEAKTLIVAGGVSANLHLSRELKKLVGELHDITLCMPPRLLTTDNAIMIGIAAFIRLSREPEVLRNQIAIRADGNLSIDSERSRTISSAPSL</sequence>
<feature type="domain" description="Gcp-like" evidence="9">
    <location>
        <begin position="30"/>
        <end position="332"/>
    </location>
</feature>
<keyword evidence="1 8" id="KW-0963">Cytoplasm</keyword>
<dbReference type="PANTHER" id="PTHR11735">
    <property type="entry name" value="TRNA N6-ADENOSINE THREONYLCARBAMOYLTRANSFERASE"/>
    <property type="match status" value="1"/>
</dbReference>
<evidence type="ECO:0000256" key="7">
    <source>
        <dbReference type="ARBA" id="ARBA00048117"/>
    </source>
</evidence>
<dbReference type="HAMAP" id="MF_01445">
    <property type="entry name" value="TsaD"/>
    <property type="match status" value="1"/>
</dbReference>
<dbReference type="GO" id="GO:0002949">
    <property type="term" value="P:tRNA threonylcarbamoyladenosine modification"/>
    <property type="evidence" value="ECO:0007669"/>
    <property type="project" value="UniProtKB-UniRule"/>
</dbReference>
<evidence type="ECO:0000259" key="9">
    <source>
        <dbReference type="Pfam" id="PF00814"/>
    </source>
</evidence>
<dbReference type="GO" id="GO:0005737">
    <property type="term" value="C:cytoplasm"/>
    <property type="evidence" value="ECO:0007669"/>
    <property type="project" value="UniProtKB-SubCell"/>
</dbReference>
<evidence type="ECO:0000256" key="8">
    <source>
        <dbReference type="HAMAP-Rule" id="MF_01445"/>
    </source>
</evidence>
<reference evidence="10 11" key="1">
    <citation type="journal article" date="2016" name="Nat. Commun.">
        <title>Thousands of microbial genomes shed light on interconnected biogeochemical processes in an aquifer system.</title>
        <authorList>
            <person name="Anantharaman K."/>
            <person name="Brown C.T."/>
            <person name="Hug L.A."/>
            <person name="Sharon I."/>
            <person name="Castelle C.J."/>
            <person name="Probst A.J."/>
            <person name="Thomas B.C."/>
            <person name="Singh A."/>
            <person name="Wilkins M.J."/>
            <person name="Karaoz U."/>
            <person name="Brodie E.L."/>
            <person name="Williams K.H."/>
            <person name="Hubbard S.S."/>
            <person name="Banfield J.F."/>
        </authorList>
    </citation>
    <scope>NUCLEOTIDE SEQUENCE [LARGE SCALE GENOMIC DNA]</scope>
</reference>
<evidence type="ECO:0000256" key="6">
    <source>
        <dbReference type="ARBA" id="ARBA00023315"/>
    </source>
</evidence>
<keyword evidence="4 8" id="KW-0479">Metal-binding</keyword>
<keyword evidence="2 8" id="KW-0808">Transferase</keyword>
<comment type="function">
    <text evidence="8">Required for the formation of a threonylcarbamoyl group on adenosine at position 37 (t(6)A37) in tRNAs that read codons beginning with adenine. Is involved in the transfer of the threonylcarbamoyl moiety of threonylcarbamoyl-AMP (TC-AMP) to the N6 group of A37, together with TsaE and TsaB. TsaD likely plays a direct catalytic role in this reaction.</text>
</comment>
<dbReference type="NCBIfam" id="TIGR00329">
    <property type="entry name" value="gcp_kae1"/>
    <property type="match status" value="1"/>
</dbReference>
<dbReference type="AlphaFoldDB" id="A0A1G2T4L0"/>
<dbReference type="GO" id="GO:0061711">
    <property type="term" value="F:tRNA N(6)-L-threonylcarbamoyladenine synthase activity"/>
    <property type="evidence" value="ECO:0007669"/>
    <property type="project" value="UniProtKB-EC"/>
</dbReference>
<dbReference type="Gene3D" id="3.30.420.40">
    <property type="match status" value="2"/>
</dbReference>
<name>A0A1G2T4L0_9BACT</name>
<dbReference type="InterPro" id="IPR043129">
    <property type="entry name" value="ATPase_NBD"/>
</dbReference>
<gene>
    <name evidence="8" type="primary">tsaD</name>
    <name evidence="10" type="ORF">A2665_00760</name>
</gene>
<feature type="binding site" evidence="8">
    <location>
        <begin position="152"/>
        <end position="156"/>
    </location>
    <ligand>
        <name>substrate</name>
    </ligand>
</feature>
<feature type="binding site" evidence="8">
    <location>
        <position position="297"/>
    </location>
    <ligand>
        <name>substrate</name>
    </ligand>
</feature>